<evidence type="ECO:0000313" key="1">
    <source>
        <dbReference type="EMBL" id="GIY93660.1"/>
    </source>
</evidence>
<reference evidence="1 2" key="1">
    <citation type="submission" date="2021-06" db="EMBL/GenBank/DDBJ databases">
        <title>Caerostris extrusa draft genome.</title>
        <authorList>
            <person name="Kono N."/>
            <person name="Arakawa K."/>
        </authorList>
    </citation>
    <scope>NUCLEOTIDE SEQUENCE [LARGE SCALE GENOMIC DNA]</scope>
</reference>
<evidence type="ECO:0000313" key="2">
    <source>
        <dbReference type="Proteomes" id="UP001054945"/>
    </source>
</evidence>
<organism evidence="1 2">
    <name type="scientific">Caerostris extrusa</name>
    <name type="common">Bark spider</name>
    <name type="synonym">Caerostris bankana</name>
    <dbReference type="NCBI Taxonomy" id="172846"/>
    <lineage>
        <taxon>Eukaryota</taxon>
        <taxon>Metazoa</taxon>
        <taxon>Ecdysozoa</taxon>
        <taxon>Arthropoda</taxon>
        <taxon>Chelicerata</taxon>
        <taxon>Arachnida</taxon>
        <taxon>Araneae</taxon>
        <taxon>Araneomorphae</taxon>
        <taxon>Entelegynae</taxon>
        <taxon>Araneoidea</taxon>
        <taxon>Araneidae</taxon>
        <taxon>Caerostris</taxon>
    </lineage>
</organism>
<keyword evidence="2" id="KW-1185">Reference proteome</keyword>
<comment type="caution">
    <text evidence="1">The sequence shown here is derived from an EMBL/GenBank/DDBJ whole genome shotgun (WGS) entry which is preliminary data.</text>
</comment>
<dbReference type="PROSITE" id="PS51257">
    <property type="entry name" value="PROKAR_LIPOPROTEIN"/>
    <property type="match status" value="1"/>
</dbReference>
<sequence>MKVNKGHLVNPFISACLSPYAIGKNSKCSKQEAKIFVRQFFNASTLLSANKDQGVEQQYKNNRKKKIFPVVKLKDILLLSPEVI</sequence>
<protein>
    <submittedName>
        <fullName evidence="1">Uncharacterized protein</fullName>
    </submittedName>
</protein>
<dbReference type="Proteomes" id="UP001054945">
    <property type="component" value="Unassembled WGS sequence"/>
</dbReference>
<name>A0AAV4XI78_CAEEX</name>
<dbReference type="EMBL" id="BPLR01000290">
    <property type="protein sequence ID" value="GIY93660.1"/>
    <property type="molecule type" value="Genomic_DNA"/>
</dbReference>
<dbReference type="AlphaFoldDB" id="A0AAV4XI78"/>
<gene>
    <name evidence="1" type="ORF">CEXT_301841</name>
</gene>
<accession>A0AAV4XI78</accession>
<proteinExistence type="predicted"/>